<gene>
    <name evidence="1" type="ORF">I6I06_02020</name>
</gene>
<accession>A0A7T4N562</accession>
<dbReference type="KEGG" id="pgis:I6I06_02020"/>
<name>A0A7T4N562_9BURK</name>
<sequence>MTRLDDDGAPSYEEIASVSFKDFAIIDVDEATFLRVENPGRNLRDLLNALESLAGLGFRSKALTFEKAKPTTVFDSVESTKLVGLKVVGAVVDEDLVARMEFASKQGMIVENMKLLNDLRYSVDSAVFELVHEGVRGQVAFASSGIVKVSGQLAPRLVGLIERDLPKLM</sequence>
<dbReference type="EMBL" id="CP066075">
    <property type="protein sequence ID" value="QQC65454.1"/>
    <property type="molecule type" value="Genomic_DNA"/>
</dbReference>
<evidence type="ECO:0000313" key="2">
    <source>
        <dbReference type="Proteomes" id="UP000595610"/>
    </source>
</evidence>
<organism evidence="1 2">
    <name type="scientific">Paraburkholderia ginsengisoli</name>
    <dbReference type="NCBI Taxonomy" id="311231"/>
    <lineage>
        <taxon>Bacteria</taxon>
        <taxon>Pseudomonadati</taxon>
        <taxon>Pseudomonadota</taxon>
        <taxon>Betaproteobacteria</taxon>
        <taxon>Burkholderiales</taxon>
        <taxon>Burkholderiaceae</taxon>
        <taxon>Paraburkholderia</taxon>
    </lineage>
</organism>
<keyword evidence="2" id="KW-1185">Reference proteome</keyword>
<evidence type="ECO:0000313" key="1">
    <source>
        <dbReference type="EMBL" id="QQC65454.1"/>
    </source>
</evidence>
<reference evidence="1 2" key="1">
    <citation type="submission" date="2020-12" db="EMBL/GenBank/DDBJ databases">
        <title>FDA dAtabase for Regulatory Grade micrObial Sequences (FDA-ARGOS): Supporting development and validation of Infectious Disease Dx tests.</title>
        <authorList>
            <person name="Nelson B."/>
            <person name="Plummer A."/>
            <person name="Tallon L."/>
            <person name="Sadzewicz L."/>
            <person name="Zhao X."/>
            <person name="Boylan J."/>
            <person name="Ott S."/>
            <person name="Bowen H."/>
            <person name="Vavikolanu K."/>
            <person name="Mehta A."/>
            <person name="Aluvathingal J."/>
            <person name="Nadendla S."/>
            <person name="Myers T."/>
            <person name="Yan Y."/>
            <person name="Sichtig H."/>
        </authorList>
    </citation>
    <scope>NUCLEOTIDE SEQUENCE [LARGE SCALE GENOMIC DNA]</scope>
    <source>
        <strain evidence="1 2">FDAARGOS_1049</strain>
    </source>
</reference>
<dbReference type="AlphaFoldDB" id="A0A7T4N562"/>
<dbReference type="Proteomes" id="UP000595610">
    <property type="component" value="Chromosome 1"/>
</dbReference>
<proteinExistence type="predicted"/>
<protein>
    <submittedName>
        <fullName evidence="1">Uncharacterized protein</fullName>
    </submittedName>
</protein>